<dbReference type="InterPro" id="IPR020904">
    <property type="entry name" value="Sc_DH/Rdtase_CS"/>
</dbReference>
<sequence length="258" mass="26734">MAGPSVPSKFVDMRTNELDGQRAVVTGATAGIGRAIAVKLAEAGATVHIVGRREELGKQTVRLAEQAGGEAHLILADLADIEDVRRVAAEVGETDVLVNNAGIYPFAPTPEQSLESYEQVFGINVRAAYFLTAALVPSMITRKRGSIVNVSSVAGQVGPAGTSVYSASKAAMDALTRSWAAEFGTAGVRVNSVAPGPIRTDNAVEKVGEAFEQFGADTLLGRVGEPDEIAEAVLFLASSRSSYITGAVLNADGGYVAV</sequence>
<dbReference type="EMBL" id="FWXV01000011">
    <property type="protein sequence ID" value="SMD24924.1"/>
    <property type="molecule type" value="Genomic_DNA"/>
</dbReference>
<feature type="domain" description="Ketoreductase" evidence="3">
    <location>
        <begin position="21"/>
        <end position="201"/>
    </location>
</feature>
<proteinExistence type="inferred from homology"/>
<dbReference type="SUPFAM" id="SSF51735">
    <property type="entry name" value="NAD(P)-binding Rossmann-fold domains"/>
    <property type="match status" value="1"/>
</dbReference>
<dbReference type="PANTHER" id="PTHR43477">
    <property type="entry name" value="DIHYDROANTICAPSIN 7-DEHYDROGENASE"/>
    <property type="match status" value="1"/>
</dbReference>
<dbReference type="PANTHER" id="PTHR43477:SF1">
    <property type="entry name" value="DIHYDROANTICAPSIN 7-DEHYDROGENASE"/>
    <property type="match status" value="1"/>
</dbReference>
<dbReference type="InterPro" id="IPR002347">
    <property type="entry name" value="SDR_fam"/>
</dbReference>
<evidence type="ECO:0000313" key="5">
    <source>
        <dbReference type="Proteomes" id="UP000192674"/>
    </source>
</evidence>
<evidence type="ECO:0000259" key="3">
    <source>
        <dbReference type="SMART" id="SM00822"/>
    </source>
</evidence>
<dbReference type="AlphaFoldDB" id="A0A1Y5Y687"/>
<comment type="similarity">
    <text evidence="1">Belongs to the short-chain dehydrogenases/reductases (SDR) family.</text>
</comment>
<dbReference type="PRINTS" id="PR00080">
    <property type="entry name" value="SDRFAMILY"/>
</dbReference>
<dbReference type="InterPro" id="IPR051122">
    <property type="entry name" value="SDR_DHRS6-like"/>
</dbReference>
<dbReference type="PROSITE" id="PS00061">
    <property type="entry name" value="ADH_SHORT"/>
    <property type="match status" value="1"/>
</dbReference>
<accession>A0A1Y5Y687</accession>
<dbReference type="GO" id="GO:0016491">
    <property type="term" value="F:oxidoreductase activity"/>
    <property type="evidence" value="ECO:0007669"/>
    <property type="project" value="UniProtKB-KW"/>
</dbReference>
<name>A0A1Y5Y687_KIBAR</name>
<dbReference type="FunFam" id="3.40.50.720:FF:000084">
    <property type="entry name" value="Short-chain dehydrogenase reductase"/>
    <property type="match status" value="1"/>
</dbReference>
<dbReference type="InterPro" id="IPR036291">
    <property type="entry name" value="NAD(P)-bd_dom_sf"/>
</dbReference>
<dbReference type="SMART" id="SM00822">
    <property type="entry name" value="PKS_KR"/>
    <property type="match status" value="1"/>
</dbReference>
<dbReference type="Pfam" id="PF13561">
    <property type="entry name" value="adh_short_C2"/>
    <property type="match status" value="1"/>
</dbReference>
<gene>
    <name evidence="4" type="ORF">SAMN05661093_08797</name>
</gene>
<dbReference type="Gene3D" id="3.40.50.720">
    <property type="entry name" value="NAD(P)-binding Rossmann-like Domain"/>
    <property type="match status" value="1"/>
</dbReference>
<keyword evidence="2" id="KW-0560">Oxidoreductase</keyword>
<dbReference type="PRINTS" id="PR00081">
    <property type="entry name" value="GDHRDH"/>
</dbReference>
<dbReference type="InterPro" id="IPR057326">
    <property type="entry name" value="KR_dom"/>
</dbReference>
<protein>
    <submittedName>
        <fullName evidence="4">NAD(P)-dependent dehydrogenase, short-chain alcohol dehydrogenase family</fullName>
    </submittedName>
</protein>
<organism evidence="4 5">
    <name type="scientific">Kibdelosporangium aridum</name>
    <dbReference type="NCBI Taxonomy" id="2030"/>
    <lineage>
        <taxon>Bacteria</taxon>
        <taxon>Bacillati</taxon>
        <taxon>Actinomycetota</taxon>
        <taxon>Actinomycetes</taxon>
        <taxon>Pseudonocardiales</taxon>
        <taxon>Pseudonocardiaceae</taxon>
        <taxon>Kibdelosporangium</taxon>
    </lineage>
</organism>
<evidence type="ECO:0000256" key="1">
    <source>
        <dbReference type="ARBA" id="ARBA00006484"/>
    </source>
</evidence>
<evidence type="ECO:0000313" key="4">
    <source>
        <dbReference type="EMBL" id="SMD24924.1"/>
    </source>
</evidence>
<evidence type="ECO:0000256" key="2">
    <source>
        <dbReference type="ARBA" id="ARBA00023002"/>
    </source>
</evidence>
<dbReference type="CDD" id="cd05233">
    <property type="entry name" value="SDR_c"/>
    <property type="match status" value="1"/>
</dbReference>
<keyword evidence="5" id="KW-1185">Reference proteome</keyword>
<reference evidence="4 5" key="1">
    <citation type="submission" date="2017-04" db="EMBL/GenBank/DDBJ databases">
        <authorList>
            <person name="Afonso C.L."/>
            <person name="Miller P.J."/>
            <person name="Scott M.A."/>
            <person name="Spackman E."/>
            <person name="Goraichik I."/>
            <person name="Dimitrov K.M."/>
            <person name="Suarez D.L."/>
            <person name="Swayne D.E."/>
        </authorList>
    </citation>
    <scope>NUCLEOTIDE SEQUENCE [LARGE SCALE GENOMIC DNA]</scope>
    <source>
        <strain evidence="4 5">DSM 43828</strain>
    </source>
</reference>
<dbReference type="NCBIfam" id="NF005559">
    <property type="entry name" value="PRK07231.1"/>
    <property type="match status" value="1"/>
</dbReference>
<dbReference type="Proteomes" id="UP000192674">
    <property type="component" value="Unassembled WGS sequence"/>
</dbReference>